<protein>
    <submittedName>
        <fullName evidence="1">Putative phiE125 gp8 family phage protein</fullName>
    </submittedName>
</protein>
<dbReference type="InterPro" id="IPR011738">
    <property type="entry name" value="Phage_CHP"/>
</dbReference>
<dbReference type="OrthoDB" id="7597216at2"/>
<dbReference type="EMBL" id="SNZR01000014">
    <property type="protein sequence ID" value="TDR88956.1"/>
    <property type="molecule type" value="Genomic_DNA"/>
</dbReference>
<proteinExistence type="predicted"/>
<gene>
    <name evidence="1" type="ORF">EV668_3441</name>
</gene>
<organism evidence="1 2">
    <name type="scientific">Enterovirga rhinocerotis</name>
    <dbReference type="NCBI Taxonomy" id="1339210"/>
    <lineage>
        <taxon>Bacteria</taxon>
        <taxon>Pseudomonadati</taxon>
        <taxon>Pseudomonadota</taxon>
        <taxon>Alphaproteobacteria</taxon>
        <taxon>Hyphomicrobiales</taxon>
        <taxon>Methylobacteriaceae</taxon>
        <taxon>Enterovirga</taxon>
    </lineage>
</organism>
<keyword evidence="2" id="KW-1185">Reference proteome</keyword>
<dbReference type="CDD" id="cd08054">
    <property type="entry name" value="gp6"/>
    <property type="match status" value="2"/>
</dbReference>
<dbReference type="NCBIfam" id="TIGR02215">
    <property type="entry name" value="phage_chp_gp8"/>
    <property type="match status" value="1"/>
</dbReference>
<sequence>MNPIRLAGPAVEPIPLAGMKAYLRLDGDDEDDLVAALVAAGRLTVERLAKIMLIEQTWRWTLPAWPADRVVRLLPFHPVIGIAEIRVAVEAGATPDVLPDTLYRLDTSVDPARLVVSSEAPDLAPTGRIEIDVVCGYGSAPGAVPEPLILAIRRLAAYWFEHRGDPSAADPRPAQVPSLPADALALIAPFRRTRLA</sequence>
<name>A0A4R7BY63_9HYPH</name>
<accession>A0A4R7BY63</accession>
<dbReference type="AlphaFoldDB" id="A0A4R7BY63"/>
<evidence type="ECO:0000313" key="1">
    <source>
        <dbReference type="EMBL" id="TDR88956.1"/>
    </source>
</evidence>
<evidence type="ECO:0000313" key="2">
    <source>
        <dbReference type="Proteomes" id="UP000295122"/>
    </source>
</evidence>
<comment type="caution">
    <text evidence="1">The sequence shown here is derived from an EMBL/GenBank/DDBJ whole genome shotgun (WGS) entry which is preliminary data.</text>
</comment>
<reference evidence="1 2" key="1">
    <citation type="submission" date="2019-03" db="EMBL/GenBank/DDBJ databases">
        <title>Genomic Encyclopedia of Type Strains, Phase IV (KMG-IV): sequencing the most valuable type-strain genomes for metagenomic binning, comparative biology and taxonomic classification.</title>
        <authorList>
            <person name="Goeker M."/>
        </authorList>
    </citation>
    <scope>NUCLEOTIDE SEQUENCE [LARGE SCALE GENOMIC DNA]</scope>
    <source>
        <strain evidence="1 2">DSM 25903</strain>
    </source>
</reference>
<dbReference type="Proteomes" id="UP000295122">
    <property type="component" value="Unassembled WGS sequence"/>
</dbReference>
<dbReference type="RefSeq" id="WP_133772286.1">
    <property type="nucleotide sequence ID" value="NZ_SNZR01000014.1"/>
</dbReference>
<dbReference type="Gene3D" id="1.10.3230.30">
    <property type="entry name" value="Phage gp6-like head-tail connector protein"/>
    <property type="match status" value="1"/>
</dbReference>